<dbReference type="SUPFAM" id="SSF51905">
    <property type="entry name" value="FAD/NAD(P)-binding domain"/>
    <property type="match status" value="1"/>
</dbReference>
<dbReference type="NCBIfam" id="TIGR02032">
    <property type="entry name" value="GG-red-SF"/>
    <property type="match status" value="1"/>
</dbReference>
<dbReference type="EMBL" id="JBHSQE010000009">
    <property type="protein sequence ID" value="MFC6147306.1"/>
    <property type="molecule type" value="Genomic_DNA"/>
</dbReference>
<dbReference type="PANTHER" id="PTHR42685:SF22">
    <property type="entry name" value="CONDITIONED MEDIUM FACTOR RECEPTOR 1"/>
    <property type="match status" value="1"/>
</dbReference>
<dbReference type="InterPro" id="IPR050407">
    <property type="entry name" value="Geranylgeranyl_reductase"/>
</dbReference>
<feature type="domain" description="FAD-binding" evidence="1">
    <location>
        <begin position="7"/>
        <end position="312"/>
    </location>
</feature>
<accession>A0ABW1QDD6</accession>
<protein>
    <submittedName>
        <fullName evidence="2">Geranylgeranyl reductase family protein</fullName>
    </submittedName>
</protein>
<dbReference type="Pfam" id="PF01494">
    <property type="entry name" value="FAD_binding_3"/>
    <property type="match status" value="1"/>
</dbReference>
<dbReference type="PRINTS" id="PR00420">
    <property type="entry name" value="RNGMNOXGNASE"/>
</dbReference>
<name>A0ABW1QDD6_9CORY</name>
<proteinExistence type="predicted"/>
<comment type="caution">
    <text evidence="2">The sequence shown here is derived from an EMBL/GenBank/DDBJ whole genome shotgun (WGS) entry which is preliminary data.</text>
</comment>
<dbReference type="InterPro" id="IPR011777">
    <property type="entry name" value="Geranylgeranyl_Rdtase_fam"/>
</dbReference>
<dbReference type="RefSeq" id="WP_377001926.1">
    <property type="nucleotide sequence ID" value="NZ_JBHSQE010000009.1"/>
</dbReference>
<dbReference type="Proteomes" id="UP001596244">
    <property type="component" value="Unassembled WGS sequence"/>
</dbReference>
<evidence type="ECO:0000313" key="2">
    <source>
        <dbReference type="EMBL" id="MFC6147306.1"/>
    </source>
</evidence>
<evidence type="ECO:0000313" key="3">
    <source>
        <dbReference type="Proteomes" id="UP001596244"/>
    </source>
</evidence>
<organism evidence="2 3">
    <name type="scientific">Corynebacterium nasicanis</name>
    <dbReference type="NCBI Taxonomy" id="1448267"/>
    <lineage>
        <taxon>Bacteria</taxon>
        <taxon>Bacillati</taxon>
        <taxon>Actinomycetota</taxon>
        <taxon>Actinomycetes</taxon>
        <taxon>Mycobacteriales</taxon>
        <taxon>Corynebacteriaceae</taxon>
        <taxon>Corynebacterium</taxon>
    </lineage>
</organism>
<dbReference type="InterPro" id="IPR036188">
    <property type="entry name" value="FAD/NAD-bd_sf"/>
</dbReference>
<evidence type="ECO:0000259" key="1">
    <source>
        <dbReference type="Pfam" id="PF01494"/>
    </source>
</evidence>
<sequence length="428" mass="45463">MGRMSVVDVLVVGAGPAGAAAAIHAAEAGLDALLIDAASFPRDKTCGDGLTPRAIHSLARLGLADEVTRDYRNEGLKLRGFGGSVTAPWPEGHYGTVGSAMPRTEFDHLLVRAAAARGATVWEDASATGVTFQGDRIGEVTVRHGGVEKQVRARWILVADGVRSTFGKLLGREWHRGEVYGIAARSYCETPLSTEPWIHSDVELLDDTGTVQPGYGWIFPLGGGRVNLGAGALSTDTRPAKVNTKKLLAHYAAQKRPEWQLGPERDIASAMLPMGGAVSNVAGPNWMLIGDAAALVNPLNGEGIDYGLESAEMAVALLQQDRDLTRAWPQLLRDTYGEAFLLARTAARLLTYPKFLPVVGPLGLRGPIGAVIMPAAARLMGNLITDEDRDLVARTWRLAGGAVSRARRDTPLWSTTASSPSAAPRSRG</sequence>
<dbReference type="Gene3D" id="3.50.50.60">
    <property type="entry name" value="FAD/NAD(P)-binding domain"/>
    <property type="match status" value="1"/>
</dbReference>
<reference evidence="3" key="1">
    <citation type="journal article" date="2019" name="Int. J. Syst. Evol. Microbiol.">
        <title>The Global Catalogue of Microorganisms (GCM) 10K type strain sequencing project: providing services to taxonomists for standard genome sequencing and annotation.</title>
        <authorList>
            <consortium name="The Broad Institute Genomics Platform"/>
            <consortium name="The Broad Institute Genome Sequencing Center for Infectious Disease"/>
            <person name="Wu L."/>
            <person name="Ma J."/>
        </authorList>
    </citation>
    <scope>NUCLEOTIDE SEQUENCE [LARGE SCALE GENOMIC DNA]</scope>
    <source>
        <strain evidence="3">CCUG 51943</strain>
    </source>
</reference>
<dbReference type="InterPro" id="IPR002938">
    <property type="entry name" value="FAD-bd"/>
</dbReference>
<gene>
    <name evidence="2" type="ORF">ACFPUZ_10880</name>
</gene>
<keyword evidence="3" id="KW-1185">Reference proteome</keyword>
<dbReference type="PANTHER" id="PTHR42685">
    <property type="entry name" value="GERANYLGERANYL DIPHOSPHATE REDUCTASE"/>
    <property type="match status" value="1"/>
</dbReference>